<organism evidence="2 3">
    <name type="scientific">Corynebacterium pseudopelargi</name>
    <dbReference type="NCBI Taxonomy" id="2080757"/>
    <lineage>
        <taxon>Bacteria</taxon>
        <taxon>Bacillati</taxon>
        <taxon>Actinomycetota</taxon>
        <taxon>Actinomycetes</taxon>
        <taxon>Mycobacteriales</taxon>
        <taxon>Corynebacteriaceae</taxon>
        <taxon>Corynebacterium</taxon>
    </lineage>
</organism>
<feature type="binding site" evidence="1">
    <location>
        <position position="58"/>
    </location>
    <ligand>
        <name>Ni(2+)</name>
        <dbReference type="ChEBI" id="CHEBI:49786"/>
    </ligand>
</feature>
<comment type="cofactor">
    <cofactor evidence="1">
        <name>Ni(2+)</name>
        <dbReference type="ChEBI" id="CHEBI:49786"/>
    </cofactor>
</comment>
<name>A0A3G6IWY2_9CORY</name>
<protein>
    <submittedName>
        <fullName evidence="2">Nickel-dependent hydrogenase</fullName>
    </submittedName>
</protein>
<keyword evidence="1" id="KW-0479">Metal-binding</keyword>
<keyword evidence="1" id="KW-0408">Iron</keyword>
<dbReference type="GO" id="GO:0016151">
    <property type="term" value="F:nickel cation binding"/>
    <property type="evidence" value="ECO:0007669"/>
    <property type="project" value="InterPro"/>
</dbReference>
<dbReference type="Proteomes" id="UP000271426">
    <property type="component" value="Chromosome"/>
</dbReference>
<keyword evidence="3" id="KW-1185">Reference proteome</keyword>
<dbReference type="OrthoDB" id="9761717at2"/>
<evidence type="ECO:0000313" key="2">
    <source>
        <dbReference type="EMBL" id="AZA10299.1"/>
    </source>
</evidence>
<keyword evidence="1" id="KW-0460">Magnesium</keyword>
<feature type="binding site" evidence="1">
    <location>
        <position position="39"/>
    </location>
    <ligand>
        <name>Mg(2+)</name>
        <dbReference type="ChEBI" id="CHEBI:18420"/>
    </ligand>
</feature>
<feature type="binding site" evidence="1">
    <location>
        <position position="61"/>
    </location>
    <ligand>
        <name>Fe cation</name>
        <dbReference type="ChEBI" id="CHEBI:24875"/>
    </ligand>
</feature>
<evidence type="ECO:0000313" key="3">
    <source>
        <dbReference type="Proteomes" id="UP000271426"/>
    </source>
</evidence>
<proteinExistence type="predicted"/>
<dbReference type="EMBL" id="CP033898">
    <property type="protein sequence ID" value="AZA10299.1"/>
    <property type="molecule type" value="Genomic_DNA"/>
</dbReference>
<keyword evidence="1" id="KW-0533">Nickel</keyword>
<comment type="cofactor">
    <cofactor evidence="1">
        <name>Fe cation</name>
        <dbReference type="ChEBI" id="CHEBI:24875"/>
    </cofactor>
</comment>
<dbReference type="AlphaFoldDB" id="A0A3G6IWY2"/>
<dbReference type="KEGG" id="cpso:CPPEL_11040"/>
<dbReference type="Gene3D" id="1.10.645.10">
    <property type="entry name" value="Cytochrome-c3 Hydrogenase, chain B"/>
    <property type="match status" value="2"/>
</dbReference>
<accession>A0A3G6IWY2</accession>
<sequence>MSDFLQRIAVNEFIDPFEVRLKRTPQGLQLDLSALPAIEPMLIGRPVQEVPDLVKHLCGICPVPHHLAGVKALEQVMGIDHVPEAAQMTRLVLLLGSNLEQLGIMRKLPAFIALGKAIKATAGCSTHFPDVAVPGGVRKEVDWSALRAINLPSKPPESTAPPAFDGASVSLAPHPLGQQVCVEKLGFSQLLSPAAFMQASAVPMLNIGGEQVIYRVLGANIAQTLHTLERVISGNIEFTQAEPLQSNHGIGLVDGPRGLLAHEYFADAQGALVSARILTPTVQNEAWLTQLLNKVDAAEDTEDNGRGFEQAIRIVNPCLPIVQAPEGAMRIRIDGGEEDVPGCAGEDSAH</sequence>
<dbReference type="InterPro" id="IPR001501">
    <property type="entry name" value="Ni-dep_hyd_lsu"/>
</dbReference>
<gene>
    <name evidence="2" type="ORF">CPPEL_11040</name>
</gene>
<dbReference type="PANTHER" id="PTHR43600">
    <property type="entry name" value="COENZYME F420 HYDROGENASE, SUBUNIT ALPHA"/>
    <property type="match status" value="1"/>
</dbReference>
<dbReference type="RefSeq" id="WP_123961130.1">
    <property type="nucleotide sequence ID" value="NZ_CP033898.1"/>
</dbReference>
<reference evidence="2 3" key="1">
    <citation type="submission" date="2018-11" db="EMBL/GenBank/DDBJ databases">
        <authorList>
            <person name="Kleinhagauer T."/>
            <person name="Glaeser S.P."/>
            <person name="Spergser J."/>
            <person name="Ruckert C."/>
            <person name="Kaempfer P."/>
            <person name="Busse H.-J."/>
        </authorList>
    </citation>
    <scope>NUCLEOTIDE SEQUENCE [LARGE SCALE GENOMIC DNA]</scope>
    <source>
        <strain evidence="2 3">812CH</strain>
    </source>
</reference>
<dbReference type="SUPFAM" id="SSF56762">
    <property type="entry name" value="HydB/Nqo4-like"/>
    <property type="match status" value="1"/>
</dbReference>
<dbReference type="PANTHER" id="PTHR43600:SF4">
    <property type="entry name" value="CYTOSOLIC NIFE-HYDROGENASE, ALPHA SUBUNIT"/>
    <property type="match status" value="1"/>
</dbReference>
<feature type="binding site" evidence="1">
    <location>
        <position position="61"/>
    </location>
    <ligand>
        <name>Ni(2+)</name>
        <dbReference type="ChEBI" id="CHEBI:49786"/>
    </ligand>
</feature>
<dbReference type="InterPro" id="IPR029014">
    <property type="entry name" value="NiFe-Hase_large"/>
</dbReference>
<dbReference type="Pfam" id="PF00374">
    <property type="entry name" value="NiFeSe_Hases"/>
    <property type="match status" value="1"/>
</dbReference>
<evidence type="ECO:0000256" key="1">
    <source>
        <dbReference type="PIRSR" id="PIRSR601501-1"/>
    </source>
</evidence>